<evidence type="ECO:0000256" key="1">
    <source>
        <dbReference type="SAM" id="Phobius"/>
    </source>
</evidence>
<organism evidence="2 3">
    <name type="scientific">Streptomyces arboris</name>
    <dbReference type="NCBI Taxonomy" id="2600619"/>
    <lineage>
        <taxon>Bacteria</taxon>
        <taxon>Bacillati</taxon>
        <taxon>Actinomycetota</taxon>
        <taxon>Actinomycetes</taxon>
        <taxon>Kitasatosporales</taxon>
        <taxon>Streptomycetaceae</taxon>
        <taxon>Streptomyces</taxon>
    </lineage>
</organism>
<dbReference type="AlphaFoldDB" id="A0A5N5EN74"/>
<accession>A0A5N5EN74</accession>
<keyword evidence="3" id="KW-1185">Reference proteome</keyword>
<keyword evidence="1" id="KW-0812">Transmembrane</keyword>
<dbReference type="Proteomes" id="UP000326907">
    <property type="component" value="Unassembled WGS sequence"/>
</dbReference>
<keyword evidence="1" id="KW-1133">Transmembrane helix</keyword>
<evidence type="ECO:0000313" key="2">
    <source>
        <dbReference type="EMBL" id="KAB2587534.1"/>
    </source>
</evidence>
<sequence length="66" mass="7041">MIRQSTRILALVCVILTALILAGVSGWLSWLSKSSVPEALMYAGGTFVAWTILCATVISTFGLLEP</sequence>
<name>A0A5N5EN74_9ACTN</name>
<keyword evidence="1" id="KW-0472">Membrane</keyword>
<reference evidence="2 3" key="1">
    <citation type="submission" date="2019-09" db="EMBL/GenBank/DDBJ databases">
        <authorList>
            <person name="Liu P."/>
        </authorList>
    </citation>
    <scope>NUCLEOTIDE SEQUENCE [LARGE SCALE GENOMIC DNA]</scope>
    <source>
        <strain evidence="2 3">TRM68085</strain>
    </source>
</reference>
<feature type="transmembrane region" description="Helical" evidence="1">
    <location>
        <begin position="42"/>
        <end position="64"/>
    </location>
</feature>
<protein>
    <submittedName>
        <fullName evidence="2">Uncharacterized protein</fullName>
    </submittedName>
</protein>
<comment type="caution">
    <text evidence="2">The sequence shown here is derived from an EMBL/GenBank/DDBJ whole genome shotgun (WGS) entry which is preliminary data.</text>
</comment>
<proteinExistence type="predicted"/>
<evidence type="ECO:0000313" key="3">
    <source>
        <dbReference type="Proteomes" id="UP000326907"/>
    </source>
</evidence>
<dbReference type="RefSeq" id="WP_151514190.1">
    <property type="nucleotide sequence ID" value="NZ_JBMVCA010000047.1"/>
</dbReference>
<dbReference type="EMBL" id="VYUA01000097">
    <property type="protein sequence ID" value="KAB2587534.1"/>
    <property type="molecule type" value="Genomic_DNA"/>
</dbReference>
<gene>
    <name evidence="2" type="ORF">F5983_37495</name>
</gene>